<dbReference type="Pfam" id="PF20469">
    <property type="entry name" value="OLD-like_TOPRIM"/>
    <property type="match status" value="1"/>
</dbReference>
<evidence type="ECO:0000259" key="2">
    <source>
        <dbReference type="Pfam" id="PF20469"/>
    </source>
</evidence>
<feature type="domain" description="OLD protein-like TOPRIM" evidence="2">
    <location>
        <begin position="361"/>
        <end position="424"/>
    </location>
</feature>
<dbReference type="GO" id="GO:0004519">
    <property type="term" value="F:endonuclease activity"/>
    <property type="evidence" value="ECO:0007669"/>
    <property type="project" value="UniProtKB-KW"/>
</dbReference>
<gene>
    <name evidence="3" type="ORF">HNP37_002190</name>
</gene>
<dbReference type="RefSeq" id="WP_184161340.1">
    <property type="nucleotide sequence ID" value="NZ_JACHLD010000003.1"/>
</dbReference>
<dbReference type="PANTHER" id="PTHR43581">
    <property type="entry name" value="ATP/GTP PHOSPHATASE"/>
    <property type="match status" value="1"/>
</dbReference>
<keyword evidence="3" id="KW-0255">Endonuclease</keyword>
<proteinExistence type="predicted"/>
<dbReference type="Proteomes" id="UP000561681">
    <property type="component" value="Unassembled WGS sequence"/>
</dbReference>
<keyword evidence="3" id="KW-0540">Nuclease</keyword>
<dbReference type="SUPFAM" id="SSF52540">
    <property type="entry name" value="P-loop containing nucleoside triphosphate hydrolases"/>
    <property type="match status" value="1"/>
</dbReference>
<organism evidence="3 4">
    <name type="scientific">Flavobacterium nitrogenifigens</name>
    <dbReference type="NCBI Taxonomy" id="1617283"/>
    <lineage>
        <taxon>Bacteria</taxon>
        <taxon>Pseudomonadati</taxon>
        <taxon>Bacteroidota</taxon>
        <taxon>Flavobacteriia</taxon>
        <taxon>Flavobacteriales</taxon>
        <taxon>Flavobacteriaceae</taxon>
        <taxon>Flavobacterium</taxon>
    </lineage>
</organism>
<dbReference type="CDD" id="cd01026">
    <property type="entry name" value="TOPRIM_OLD"/>
    <property type="match status" value="1"/>
</dbReference>
<evidence type="ECO:0000259" key="1">
    <source>
        <dbReference type="Pfam" id="PF13175"/>
    </source>
</evidence>
<dbReference type="InterPro" id="IPR051396">
    <property type="entry name" value="Bact_Antivir_Def_Nuclease"/>
</dbReference>
<sequence>MNHILKIKLFNFKRFETFEVVLDPKLNIIVGDNESGKSTLLEAVDITLSGSRHKVEAKGLENLFNATVISDFLKSDRKYENLPELYVELYLSDQFDPDLNGKNNSDIKTCDGIKFQCQPNHALGKEIKEILKNPASIFPFEFYSISFTTFSATAYSSYKKYLRHLLIDNSQMSTEYAIKEYVRDIYSSVATPLEKSKHQNEYRKHKDEFRKNTLQALDTKLDGYKFLIKSSSKSNLETDLALSENQINIENKGKGIQCFIKTKFALSRASSEMDLVLLEEPENHLSHINMKKMIDLISHADNRQILVSTHSNSVSARLDLRKSILINSSSTVPILLSGIDEPTAKFFMKAPDKNLLDFVLSKKVILVEGDAEFILMEAFYRNTYADELHNSDITIISVDGTSFKRYLNIANKLGIKTAVIRDNDGKYQKNCIDNYSDYAAFTNIKIFSETDDLISTFEISLYNKNTAICEQIFKTPRRTLPILDYMLTNKAEAAYVLLDKKADELSVPQYIKDALQWIKK</sequence>
<evidence type="ECO:0000313" key="4">
    <source>
        <dbReference type="Proteomes" id="UP000561681"/>
    </source>
</evidence>
<dbReference type="AlphaFoldDB" id="A0A7W7IX59"/>
<keyword evidence="4" id="KW-1185">Reference proteome</keyword>
<keyword evidence="3" id="KW-0378">Hydrolase</keyword>
<accession>A0A7W7IX59</accession>
<dbReference type="InterPro" id="IPR041685">
    <property type="entry name" value="AAA_GajA/Old/RecF-like"/>
</dbReference>
<protein>
    <submittedName>
        <fullName evidence="3">Putative ATP-dependent endonuclease of OLD family</fullName>
    </submittedName>
</protein>
<dbReference type="PANTHER" id="PTHR43581:SF4">
    <property type="entry name" value="ATP_GTP PHOSPHATASE"/>
    <property type="match status" value="1"/>
</dbReference>
<dbReference type="InterPro" id="IPR027417">
    <property type="entry name" value="P-loop_NTPase"/>
</dbReference>
<dbReference type="EMBL" id="JACHLD010000003">
    <property type="protein sequence ID" value="MBB4802117.1"/>
    <property type="molecule type" value="Genomic_DNA"/>
</dbReference>
<dbReference type="InterPro" id="IPR034139">
    <property type="entry name" value="TOPRIM_OLD"/>
</dbReference>
<comment type="caution">
    <text evidence="3">The sequence shown here is derived from an EMBL/GenBank/DDBJ whole genome shotgun (WGS) entry which is preliminary data.</text>
</comment>
<dbReference type="Gene3D" id="3.40.50.300">
    <property type="entry name" value="P-loop containing nucleotide triphosphate hydrolases"/>
    <property type="match status" value="1"/>
</dbReference>
<dbReference type="Pfam" id="PF13175">
    <property type="entry name" value="AAA_15"/>
    <property type="match status" value="1"/>
</dbReference>
<reference evidence="3 4" key="1">
    <citation type="submission" date="2020-08" db="EMBL/GenBank/DDBJ databases">
        <title>Functional genomics of gut bacteria from endangered species of beetles.</title>
        <authorList>
            <person name="Carlos-Shanley C."/>
        </authorList>
    </citation>
    <scope>NUCLEOTIDE SEQUENCE [LARGE SCALE GENOMIC DNA]</scope>
    <source>
        <strain evidence="3 4">S00142</strain>
    </source>
</reference>
<evidence type="ECO:0000313" key="3">
    <source>
        <dbReference type="EMBL" id="MBB4802117.1"/>
    </source>
</evidence>
<feature type="domain" description="Endonuclease GajA/Old nuclease/RecF-like AAA" evidence="1">
    <location>
        <begin position="4"/>
        <end position="312"/>
    </location>
</feature>
<name>A0A7W7IX59_9FLAO</name>